<reference evidence="1" key="1">
    <citation type="journal article" date="2013" name="Genetics">
        <title>The draft genome and transcriptome of Panagrellus redivivus are shaped by the harsh demands of a free-living lifestyle.</title>
        <authorList>
            <person name="Srinivasan J."/>
            <person name="Dillman A.R."/>
            <person name="Macchietto M.G."/>
            <person name="Heikkinen L."/>
            <person name="Lakso M."/>
            <person name="Fracchia K.M."/>
            <person name="Antoshechkin I."/>
            <person name="Mortazavi A."/>
            <person name="Wong G."/>
            <person name="Sternberg P.W."/>
        </authorList>
    </citation>
    <scope>NUCLEOTIDE SEQUENCE [LARGE SCALE GENOMIC DNA]</scope>
    <source>
        <strain evidence="1">MT8872</strain>
    </source>
</reference>
<protein>
    <submittedName>
        <fullName evidence="2">Peptidase_M1 domain-containing protein</fullName>
    </submittedName>
</protein>
<reference evidence="2" key="2">
    <citation type="submission" date="2020-10" db="UniProtKB">
        <authorList>
            <consortium name="WormBaseParasite"/>
        </authorList>
    </citation>
    <scope>IDENTIFICATION</scope>
</reference>
<sequence>MFPTLFNGKTNAFSTHTFNVFNVDVAILQDRIKKTTCYPQSIRCICPLALHCRRIWRDGTVHVCRVRHQQLLREIREMSMIVTIRHHRRRPWSRGWMATVVSRRRCQGGVPMGIGGMVAARHTVWMGVNPGIVAVGEVVHELLHCRVNNVSGKQEFE</sequence>
<proteinExistence type="predicted"/>
<evidence type="ECO:0000313" key="1">
    <source>
        <dbReference type="Proteomes" id="UP000492821"/>
    </source>
</evidence>
<keyword evidence="1" id="KW-1185">Reference proteome</keyword>
<dbReference type="WBParaSite" id="Pan_g1139.t1">
    <property type="protein sequence ID" value="Pan_g1139.t1"/>
    <property type="gene ID" value="Pan_g1139"/>
</dbReference>
<dbReference type="AlphaFoldDB" id="A0A7E4UQT7"/>
<accession>A0A7E4UQT7</accession>
<dbReference type="Proteomes" id="UP000492821">
    <property type="component" value="Unassembled WGS sequence"/>
</dbReference>
<evidence type="ECO:0000313" key="2">
    <source>
        <dbReference type="WBParaSite" id="Pan_g1139.t1"/>
    </source>
</evidence>
<organism evidence="1 2">
    <name type="scientific">Panagrellus redivivus</name>
    <name type="common">Microworm</name>
    <dbReference type="NCBI Taxonomy" id="6233"/>
    <lineage>
        <taxon>Eukaryota</taxon>
        <taxon>Metazoa</taxon>
        <taxon>Ecdysozoa</taxon>
        <taxon>Nematoda</taxon>
        <taxon>Chromadorea</taxon>
        <taxon>Rhabditida</taxon>
        <taxon>Tylenchina</taxon>
        <taxon>Panagrolaimomorpha</taxon>
        <taxon>Panagrolaimoidea</taxon>
        <taxon>Panagrolaimidae</taxon>
        <taxon>Panagrellus</taxon>
    </lineage>
</organism>
<name>A0A7E4UQT7_PANRE</name>